<dbReference type="InterPro" id="IPR023753">
    <property type="entry name" value="FAD/NAD-binding_dom"/>
</dbReference>
<dbReference type="RefSeq" id="WP_068207775.1">
    <property type="nucleotide sequence ID" value="NZ_CP013355.1"/>
</dbReference>
<dbReference type="Gene3D" id="3.50.50.100">
    <property type="match status" value="1"/>
</dbReference>
<organism evidence="2 3">
    <name type="scientific">Lutibacter profundi</name>
    <dbReference type="NCBI Taxonomy" id="1622118"/>
    <lineage>
        <taxon>Bacteria</taxon>
        <taxon>Pseudomonadati</taxon>
        <taxon>Bacteroidota</taxon>
        <taxon>Flavobacteriia</taxon>
        <taxon>Flavobacteriales</taxon>
        <taxon>Flavobacteriaceae</taxon>
        <taxon>Lutibacter</taxon>
    </lineage>
</organism>
<reference evidence="3" key="1">
    <citation type="submission" date="2015-12" db="EMBL/GenBank/DDBJ databases">
        <title>Complete genome sequence of Lutibacter profundus strain LP1.</title>
        <authorList>
            <person name="Wissuwa J."/>
            <person name="Le Moine Bauer S."/>
            <person name="Stokke R."/>
            <person name="Dahle H."/>
            <person name="Steen I.H."/>
        </authorList>
    </citation>
    <scope>NUCLEOTIDE SEQUENCE [LARGE SCALE GENOMIC DNA]</scope>
    <source>
        <strain evidence="3">LP1</strain>
    </source>
</reference>
<sequence length="388" mass="44070">MKILVLGGGFAGVEATIKLRKYGYNVTLISDRDYMFIYPVSIWIPVGKRSFEDTKLNLFDLQKKHGFNLVIEKITKIDIENQQIVTNKTIHEYDYLFIGLGMSKVYIKGMEHTHSICGKPRESITIKNELEKLVTKGSGSINVGFGGNPKDPTSTTVRGGPAFELLFNISHYLNKKGLRDKFKLTFFAPMAEPGKRMGRKAYKNMDSFFEHYHVNTHFGKKIKEFTKNAITFIDNTQLDSDLTLFISGGDGMNLIKNTSLPQNETGFVKINELCRVENKDNVYVIGDAAAIINHPWAAKQGHIAEVMADVSTYNFHNTIIASGKRKSYWEKLHIICVMDSGDGAAFVMRTAKKEIMIPLPIVGHWLKKGWGWYYKQSKMKRMFRIPGM</sequence>
<name>A0A109RNI2_9FLAO</name>
<dbReference type="InterPro" id="IPR036188">
    <property type="entry name" value="FAD/NAD-bd_sf"/>
</dbReference>
<accession>A0A109RNI2</accession>
<gene>
    <name evidence="2" type="ORF">Lupro_06805</name>
</gene>
<reference evidence="2 3" key="2">
    <citation type="journal article" date="2016" name="Int. J. Syst. Evol. Microbiol.">
        <title>Lutibacter profundi sp. nov., isolated from a deep-sea hydrothermal system on the Arctic Mid-Ocean Ridge and emended description of the genus Lutibacter.</title>
        <authorList>
            <person name="Le Moine Bauer S."/>
            <person name="Roalkvam I."/>
            <person name="Steen I.H."/>
            <person name="Dahle H."/>
        </authorList>
    </citation>
    <scope>NUCLEOTIDE SEQUENCE [LARGE SCALE GENOMIC DNA]</scope>
    <source>
        <strain evidence="2 3">LP1</strain>
    </source>
</reference>
<dbReference type="PATRIC" id="fig|1622118.3.peg.1407"/>
<dbReference type="GO" id="GO:0016491">
    <property type="term" value="F:oxidoreductase activity"/>
    <property type="evidence" value="ECO:0007669"/>
    <property type="project" value="InterPro"/>
</dbReference>
<dbReference type="Pfam" id="PF07992">
    <property type="entry name" value="Pyr_redox_2"/>
    <property type="match status" value="1"/>
</dbReference>
<dbReference type="SUPFAM" id="SSF51905">
    <property type="entry name" value="FAD/NAD(P)-binding domain"/>
    <property type="match status" value="1"/>
</dbReference>
<dbReference type="STRING" id="1622118.Lupro_06805"/>
<dbReference type="EMBL" id="CP013355">
    <property type="protein sequence ID" value="AMC10972.1"/>
    <property type="molecule type" value="Genomic_DNA"/>
</dbReference>
<protein>
    <submittedName>
        <fullName evidence="2">Sulfide:quinone reductase</fullName>
    </submittedName>
</protein>
<dbReference type="Proteomes" id="UP000059672">
    <property type="component" value="Chromosome"/>
</dbReference>
<feature type="domain" description="FAD/NAD(P)-binding" evidence="1">
    <location>
        <begin position="1"/>
        <end position="300"/>
    </location>
</feature>
<dbReference type="KEGG" id="lut:Lupro_06805"/>
<dbReference type="InterPro" id="IPR052541">
    <property type="entry name" value="SQRD"/>
</dbReference>
<evidence type="ECO:0000313" key="2">
    <source>
        <dbReference type="EMBL" id="AMC10972.1"/>
    </source>
</evidence>
<dbReference type="AlphaFoldDB" id="A0A109RNI2"/>
<proteinExistence type="predicted"/>
<dbReference type="OrthoDB" id="9781621at2"/>
<keyword evidence="3" id="KW-1185">Reference proteome</keyword>
<evidence type="ECO:0000259" key="1">
    <source>
        <dbReference type="Pfam" id="PF07992"/>
    </source>
</evidence>
<dbReference type="PANTHER" id="PTHR43755:SF1">
    <property type="entry name" value="FAD-DEPENDENT PYRIDINE NUCLEOTIDE-DISULPHIDE OXIDOREDUCTASE"/>
    <property type="match status" value="1"/>
</dbReference>
<evidence type="ECO:0000313" key="3">
    <source>
        <dbReference type="Proteomes" id="UP000059672"/>
    </source>
</evidence>
<dbReference type="PANTHER" id="PTHR43755">
    <property type="match status" value="1"/>
</dbReference>